<dbReference type="EMBL" id="CP029709">
    <property type="protein sequence ID" value="QCR17770.1"/>
    <property type="molecule type" value="Genomic_DNA"/>
</dbReference>
<evidence type="ECO:0000313" key="1">
    <source>
        <dbReference type="EMBL" id="QCR17770.1"/>
    </source>
</evidence>
<proteinExistence type="predicted"/>
<dbReference type="Proteomes" id="UP000467371">
    <property type="component" value="Chromosome"/>
</dbReference>
<name>A0A4P8R5F2_METMZ</name>
<evidence type="ECO:0000313" key="3">
    <source>
        <dbReference type="Proteomes" id="UP000300067"/>
    </source>
</evidence>
<protein>
    <submittedName>
        <fullName evidence="1">Uncharacterized protein</fullName>
    </submittedName>
</protein>
<sequence>MDFIRKLWNAGLSKEKTKDVIRSKYKKWKRCKQV</sequence>
<dbReference type="Proteomes" id="UP000300067">
    <property type="component" value="Chromosome"/>
</dbReference>
<dbReference type="AlphaFoldDB" id="A0A4P8R5F2"/>
<dbReference type="EMBL" id="CP042908">
    <property type="protein sequence ID" value="QIB92795.1"/>
    <property type="molecule type" value="Genomic_DNA"/>
</dbReference>
<reference evidence="2 4" key="2">
    <citation type="journal article" date="2020" name="Environ. Microbiol. Rep.">
        <title>Redox cycling of Fe(II) and Fe(III) in magnetite accelerates aceticlastic methanogenesis by Methanosarcina mazei.</title>
        <authorList>
            <person name="Wang H."/>
            <person name="Byrne J.M."/>
            <person name="Liu P."/>
            <person name="Liu J."/>
            <person name="Dong X."/>
            <person name="Lu Y."/>
        </authorList>
    </citation>
    <scope>NUCLEOTIDE SEQUENCE [LARGE SCALE GENOMIC DNA]</scope>
    <source>
        <strain evidence="4">zm-15</strain>
        <strain evidence="2">Zm-15</strain>
    </source>
</reference>
<gene>
    <name evidence="1" type="ORF">DKM28_05210</name>
    <name evidence="2" type="ORF">FQU78_08315</name>
</gene>
<evidence type="ECO:0000313" key="2">
    <source>
        <dbReference type="EMBL" id="QIB92795.1"/>
    </source>
</evidence>
<accession>A0A4P8R5F2</accession>
<evidence type="ECO:0000313" key="4">
    <source>
        <dbReference type="Proteomes" id="UP000467371"/>
    </source>
</evidence>
<reference evidence="1 3" key="1">
    <citation type="submission" date="2018-05" db="EMBL/GenBank/DDBJ databases">
        <title>Methanosarcina gilichinskyana sp. nov., a novel methanogenic archaeon isolated from Holocene permafrost, North East Russia.</title>
        <authorList>
            <person name="Oshurkova V."/>
            <person name="Meer M."/>
            <person name="Bochkareva O."/>
            <person name="Shcherbakova V."/>
        </authorList>
    </citation>
    <scope>NUCLEOTIDE SEQUENCE [LARGE SCALE GENOMIC DNA]</scope>
    <source>
        <strain evidence="1 3">JL01</strain>
    </source>
</reference>
<organism evidence="1 3">
    <name type="scientific">Methanosarcina mazei</name>
    <name type="common">Methanosarcina frisia</name>
    <dbReference type="NCBI Taxonomy" id="2209"/>
    <lineage>
        <taxon>Archaea</taxon>
        <taxon>Methanobacteriati</taxon>
        <taxon>Methanobacteriota</taxon>
        <taxon>Stenosarchaea group</taxon>
        <taxon>Methanomicrobia</taxon>
        <taxon>Methanosarcinales</taxon>
        <taxon>Methanosarcinaceae</taxon>
        <taxon>Methanosarcina</taxon>
    </lineage>
</organism>